<dbReference type="Proteomes" id="UP001501020">
    <property type="component" value="Unassembled WGS sequence"/>
</dbReference>
<dbReference type="NCBIfam" id="TIGR03364">
    <property type="entry name" value="HpnW_proposed"/>
    <property type="match status" value="1"/>
</dbReference>
<evidence type="ECO:0000313" key="2">
    <source>
        <dbReference type="EMBL" id="GAA2154530.1"/>
    </source>
</evidence>
<accession>A0ABP5LYF4</accession>
<sequence length="381" mass="39529">MARRAPTLGAMSPLPSTPVDLLVVGAGVVGLAHAVEAHLRGLTVAVVDRDAFAAGASIRNFGHICVTAQDGDALRYALAARERWLWLAAKAGFDVVEAGTVVVARRPEEMAVLEEFAAARGVEQVRMLDADAVARQARVAGALGGAHLPLDLRLDSPTVVPAVAGWLAGQGVPIAWRTSVLSVKPGLVRTSRGDVRAARTVLAVGHDLDRLLPDVADAAGMTRCLLRMLEVAPPGGVRVAPGVLTGLSLLRYGGFAAQPSAAALREAVAAEAPELLDAGVNLMFTQRPGGAIVLGDTHHYSPTHAPFDDEETAGLLLREGARLLGAPSLRVLRRWRGQYASAPAGVLDVEVAHGVRAVSVTSGIGMTIAHGLAPAVLDSLF</sequence>
<dbReference type="InterPro" id="IPR036188">
    <property type="entry name" value="FAD/NAD-bd_sf"/>
</dbReference>
<dbReference type="SUPFAM" id="SSF51905">
    <property type="entry name" value="FAD/NAD(P)-binding domain"/>
    <property type="match status" value="1"/>
</dbReference>
<protein>
    <submittedName>
        <fullName evidence="2">TIGR03364 family FAD-dependent oxidoreductase</fullName>
    </submittedName>
</protein>
<organism evidence="2 3">
    <name type="scientific">Actinomadura napierensis</name>
    <dbReference type="NCBI Taxonomy" id="267854"/>
    <lineage>
        <taxon>Bacteria</taxon>
        <taxon>Bacillati</taxon>
        <taxon>Actinomycetota</taxon>
        <taxon>Actinomycetes</taxon>
        <taxon>Streptosporangiales</taxon>
        <taxon>Thermomonosporaceae</taxon>
        <taxon>Actinomadura</taxon>
    </lineage>
</organism>
<dbReference type="PANTHER" id="PTHR13847">
    <property type="entry name" value="SARCOSINE DEHYDROGENASE-RELATED"/>
    <property type="match status" value="1"/>
</dbReference>
<dbReference type="Gene3D" id="3.30.9.10">
    <property type="entry name" value="D-Amino Acid Oxidase, subunit A, domain 2"/>
    <property type="match status" value="1"/>
</dbReference>
<dbReference type="EMBL" id="BAAAMR010000065">
    <property type="protein sequence ID" value="GAA2154530.1"/>
    <property type="molecule type" value="Genomic_DNA"/>
</dbReference>
<evidence type="ECO:0000259" key="1">
    <source>
        <dbReference type="Pfam" id="PF01266"/>
    </source>
</evidence>
<keyword evidence="3" id="KW-1185">Reference proteome</keyword>
<dbReference type="Pfam" id="PF01266">
    <property type="entry name" value="DAO"/>
    <property type="match status" value="1"/>
</dbReference>
<proteinExistence type="predicted"/>
<comment type="caution">
    <text evidence="2">The sequence shown here is derived from an EMBL/GenBank/DDBJ whole genome shotgun (WGS) entry which is preliminary data.</text>
</comment>
<gene>
    <name evidence="2" type="ORF">GCM10009727_61680</name>
</gene>
<dbReference type="InterPro" id="IPR006076">
    <property type="entry name" value="FAD-dep_OxRdtase"/>
</dbReference>
<evidence type="ECO:0000313" key="3">
    <source>
        <dbReference type="Proteomes" id="UP001501020"/>
    </source>
</evidence>
<name>A0ABP5LYF4_9ACTN</name>
<reference evidence="3" key="1">
    <citation type="journal article" date="2019" name="Int. J. Syst. Evol. Microbiol.">
        <title>The Global Catalogue of Microorganisms (GCM) 10K type strain sequencing project: providing services to taxonomists for standard genome sequencing and annotation.</title>
        <authorList>
            <consortium name="The Broad Institute Genomics Platform"/>
            <consortium name="The Broad Institute Genome Sequencing Center for Infectious Disease"/>
            <person name="Wu L."/>
            <person name="Ma J."/>
        </authorList>
    </citation>
    <scope>NUCLEOTIDE SEQUENCE [LARGE SCALE GENOMIC DNA]</scope>
    <source>
        <strain evidence="3">JCM 13850</strain>
    </source>
</reference>
<dbReference type="Gene3D" id="3.50.50.60">
    <property type="entry name" value="FAD/NAD(P)-binding domain"/>
    <property type="match status" value="1"/>
</dbReference>
<feature type="domain" description="FAD dependent oxidoreductase" evidence="1">
    <location>
        <begin position="20"/>
        <end position="373"/>
    </location>
</feature>
<dbReference type="InterPro" id="IPR017741">
    <property type="entry name" value="FAD-dependent_OxRdtase_HpnW"/>
</dbReference>